<keyword evidence="1" id="KW-0812">Transmembrane</keyword>
<evidence type="ECO:0000256" key="1">
    <source>
        <dbReference type="SAM" id="Phobius"/>
    </source>
</evidence>
<dbReference type="AlphaFoldDB" id="A0A976AKA7"/>
<name>A0A976AKA7_9BURK</name>
<dbReference type="Proteomes" id="UP000254259">
    <property type="component" value="Chromosome CBM2636"/>
</dbReference>
<sequence>MEERVFYRTDAVAPQPPARDCRCAPARAEAQISVAKLMTRAHWSRFAGMETVLSLVACAASIAAASISLSRRTGQHARAVAA</sequence>
<evidence type="ECO:0000313" key="2">
    <source>
        <dbReference type="EMBL" id="SPD63867.1"/>
    </source>
</evidence>
<reference evidence="2 3" key="1">
    <citation type="submission" date="2018-01" db="EMBL/GenBank/DDBJ databases">
        <authorList>
            <person name="Clerissi C."/>
        </authorList>
    </citation>
    <scope>NUCLEOTIDE SEQUENCE [LARGE SCALE GENOMIC DNA]</scope>
    <source>
        <strain evidence="2">Cupriavidus taiwanensis SWF 66322</strain>
    </source>
</reference>
<gene>
    <name evidence="2" type="ORF">CBM2636_10883</name>
</gene>
<feature type="transmembrane region" description="Helical" evidence="1">
    <location>
        <begin position="46"/>
        <end position="69"/>
    </location>
</feature>
<dbReference type="EMBL" id="LT984813">
    <property type="protein sequence ID" value="SPD63867.1"/>
    <property type="molecule type" value="Genomic_DNA"/>
</dbReference>
<accession>A0A976AKA7</accession>
<keyword evidence="1" id="KW-0472">Membrane</keyword>
<evidence type="ECO:0000313" key="3">
    <source>
        <dbReference type="Proteomes" id="UP000254259"/>
    </source>
</evidence>
<protein>
    <submittedName>
        <fullName evidence="2">Uncharacterized protein</fullName>
    </submittedName>
</protein>
<proteinExistence type="predicted"/>
<organism evidence="2 3">
    <name type="scientific">Cupriavidus taiwanensis</name>
    <dbReference type="NCBI Taxonomy" id="164546"/>
    <lineage>
        <taxon>Bacteria</taxon>
        <taxon>Pseudomonadati</taxon>
        <taxon>Pseudomonadota</taxon>
        <taxon>Betaproteobacteria</taxon>
        <taxon>Burkholderiales</taxon>
        <taxon>Burkholderiaceae</taxon>
        <taxon>Cupriavidus</taxon>
    </lineage>
</organism>
<keyword evidence="1" id="KW-1133">Transmembrane helix</keyword>